<name>A0ABT8LFD1_9BACT</name>
<dbReference type="Proteomes" id="UP001172083">
    <property type="component" value="Unassembled WGS sequence"/>
</dbReference>
<evidence type="ECO:0000313" key="4">
    <source>
        <dbReference type="EMBL" id="MDN5214998.1"/>
    </source>
</evidence>
<keyword evidence="1" id="KW-0812">Transmembrane</keyword>
<dbReference type="Pfam" id="PF16344">
    <property type="entry name" value="FecR_C"/>
    <property type="match status" value="1"/>
</dbReference>
<evidence type="ECO:0000256" key="1">
    <source>
        <dbReference type="SAM" id="Phobius"/>
    </source>
</evidence>
<dbReference type="InterPro" id="IPR012373">
    <property type="entry name" value="Ferrdict_sens_TM"/>
</dbReference>
<keyword evidence="1" id="KW-1133">Transmembrane helix</keyword>
<dbReference type="RefSeq" id="WP_346760336.1">
    <property type="nucleotide sequence ID" value="NZ_JAUJEB010000005.1"/>
</dbReference>
<organism evidence="4 5">
    <name type="scientific">Agaribacillus aureus</name>
    <dbReference type="NCBI Taxonomy" id="3051825"/>
    <lineage>
        <taxon>Bacteria</taxon>
        <taxon>Pseudomonadati</taxon>
        <taxon>Bacteroidota</taxon>
        <taxon>Cytophagia</taxon>
        <taxon>Cytophagales</taxon>
        <taxon>Splendidivirgaceae</taxon>
        <taxon>Agaribacillus</taxon>
    </lineage>
</organism>
<proteinExistence type="predicted"/>
<dbReference type="EMBL" id="JAUJEB010000005">
    <property type="protein sequence ID" value="MDN5214998.1"/>
    <property type="molecule type" value="Genomic_DNA"/>
</dbReference>
<evidence type="ECO:0000259" key="3">
    <source>
        <dbReference type="Pfam" id="PF16344"/>
    </source>
</evidence>
<evidence type="ECO:0000313" key="5">
    <source>
        <dbReference type="Proteomes" id="UP001172083"/>
    </source>
</evidence>
<dbReference type="PANTHER" id="PTHR30273:SF2">
    <property type="entry name" value="PROTEIN FECR"/>
    <property type="match status" value="1"/>
</dbReference>
<feature type="domain" description="FecR protein" evidence="2">
    <location>
        <begin position="120"/>
        <end position="212"/>
    </location>
</feature>
<feature type="transmembrane region" description="Helical" evidence="1">
    <location>
        <begin position="84"/>
        <end position="103"/>
    </location>
</feature>
<dbReference type="InterPro" id="IPR032508">
    <property type="entry name" value="FecR_C"/>
</dbReference>
<keyword evidence="1" id="KW-0472">Membrane</keyword>
<dbReference type="Pfam" id="PF04773">
    <property type="entry name" value="FecR"/>
    <property type="match status" value="1"/>
</dbReference>
<protein>
    <submittedName>
        <fullName evidence="4">FecR domain-containing protein</fullName>
    </submittedName>
</protein>
<sequence length="337" mass="38076">MNNTTRLKTLFERFLKDQCSPEEVKELYAYIKEKSVSSELDPLLEDVWSKIETYPTLDDDHRRYLLKKIKSRTEKEKSGRRWRLPLKIAAVASVVVVAVILSMPKAVRQAKTDTDTITKTTQPGQRALYILPDGSSVSLNAGSAITFPKKFDNNNRAVVLEGEAFFDIVRNPKQPFIVASAGIKTKVLGTSFNIRAYQGENIEVTVATGKVEVESLDKSAADDSESVLLSANEQAVYNHANGSITQSTVDIRKYLAWHSKELILENISVKDAILMLEKRFDQKIILSDREVGNCIIRRARYEKESLETILKGLQSFLDLEYEFNGYNQWIITGQGCK</sequence>
<dbReference type="Gene3D" id="2.60.120.1440">
    <property type="match status" value="1"/>
</dbReference>
<accession>A0ABT8LFD1</accession>
<feature type="domain" description="Protein FecR C-terminal" evidence="3">
    <location>
        <begin position="262"/>
        <end position="325"/>
    </location>
</feature>
<gene>
    <name evidence="4" type="ORF">QQ020_23155</name>
</gene>
<reference evidence="4" key="1">
    <citation type="submission" date="2023-06" db="EMBL/GenBank/DDBJ databases">
        <title>Genomic of Agaribacillus aureum.</title>
        <authorList>
            <person name="Wang G."/>
        </authorList>
    </citation>
    <scope>NUCLEOTIDE SEQUENCE</scope>
    <source>
        <strain evidence="4">BMA12</strain>
    </source>
</reference>
<dbReference type="PANTHER" id="PTHR30273">
    <property type="entry name" value="PERIPLASMIC SIGNAL SENSOR AND SIGMA FACTOR ACTIVATOR FECR-RELATED"/>
    <property type="match status" value="1"/>
</dbReference>
<dbReference type="PIRSF" id="PIRSF018266">
    <property type="entry name" value="FecR"/>
    <property type="match status" value="1"/>
</dbReference>
<dbReference type="Gene3D" id="3.55.50.30">
    <property type="match status" value="1"/>
</dbReference>
<dbReference type="InterPro" id="IPR006860">
    <property type="entry name" value="FecR"/>
</dbReference>
<keyword evidence="5" id="KW-1185">Reference proteome</keyword>
<evidence type="ECO:0000259" key="2">
    <source>
        <dbReference type="Pfam" id="PF04773"/>
    </source>
</evidence>
<comment type="caution">
    <text evidence="4">The sequence shown here is derived from an EMBL/GenBank/DDBJ whole genome shotgun (WGS) entry which is preliminary data.</text>
</comment>